<dbReference type="InterPro" id="IPR048254">
    <property type="entry name" value="CDP_ALCOHOL_P_TRANSF_CS"/>
</dbReference>
<dbReference type="InterPro" id="IPR000462">
    <property type="entry name" value="CDP-OH_P_trans"/>
</dbReference>
<comment type="similarity">
    <text evidence="2">Belongs to the CDP-alcohol phosphatidyltransferase class-I family.</text>
</comment>
<protein>
    <submittedName>
        <fullName evidence="4">CDP-diacylglycerol--serine O-phosphatidyltransferase</fullName>
    </submittedName>
</protein>
<keyword evidence="3" id="KW-0472">Membrane</keyword>
<dbReference type="Gene3D" id="1.20.120.1760">
    <property type="match status" value="1"/>
</dbReference>
<keyword evidence="5" id="KW-1185">Reference proteome</keyword>
<dbReference type="PROSITE" id="PS00379">
    <property type="entry name" value="CDP_ALCOHOL_P_TRANSF"/>
    <property type="match status" value="1"/>
</dbReference>
<evidence type="ECO:0000313" key="5">
    <source>
        <dbReference type="Proteomes" id="UP001628220"/>
    </source>
</evidence>
<evidence type="ECO:0000256" key="3">
    <source>
        <dbReference type="SAM" id="Phobius"/>
    </source>
</evidence>
<name>A0ABQ0E1H0_9PORP</name>
<evidence type="ECO:0000256" key="2">
    <source>
        <dbReference type="RuleBase" id="RU003750"/>
    </source>
</evidence>
<proteinExistence type="inferred from homology"/>
<evidence type="ECO:0000256" key="1">
    <source>
        <dbReference type="ARBA" id="ARBA00022679"/>
    </source>
</evidence>
<accession>A0ABQ0E1H0</accession>
<sequence length="244" mass="27695">MKKFISFIPNLLTLGNLFCGITAIWLTFYAYPDIHIPIYFIFAAALLDVFDGLTARLLHSESAIGGDLDSLSDIVSFAVAPTFLLLEALRTNLPDTAEYKWIVLPLFVMPLFAAYRLARFNRDTRSRRFFYGLPVPANALFWIGWSERLIQTESTSVPLILSLTYSLVIIMGILMVSNLPLLSLKTHIPSRNRQEKVTNLLLLILGLIGLVIVALWKMVGFAHFIIVYIIVSPFIIKRIERYKV</sequence>
<reference evidence="4 5" key="1">
    <citation type="journal article" date="2025" name="Int. J. Syst. Evol. Microbiol.">
        <title>Desulfovibrio falkowii sp. nov., Porphyromonas miyakawae sp. nov., Mediterraneibacter flintii sp. nov. and Owariibacterium komagatae gen. nov., sp. nov., isolated from human faeces.</title>
        <authorList>
            <person name="Hamaguchi T."/>
            <person name="Ohara M."/>
            <person name="Hisatomi A."/>
            <person name="Sekiguchi K."/>
            <person name="Takeda J.I."/>
            <person name="Ueyama J."/>
            <person name="Ito M."/>
            <person name="Nishiwaki H."/>
            <person name="Ogi T."/>
            <person name="Hirayama M."/>
            <person name="Ohkuma M."/>
            <person name="Sakamoto M."/>
            <person name="Ohno K."/>
        </authorList>
    </citation>
    <scope>NUCLEOTIDE SEQUENCE [LARGE SCALE GENOMIC DNA]</scope>
    <source>
        <strain evidence="4 5">13CB11C</strain>
    </source>
</reference>
<evidence type="ECO:0000313" key="4">
    <source>
        <dbReference type="EMBL" id="GAB1251502.1"/>
    </source>
</evidence>
<dbReference type="Pfam" id="PF01066">
    <property type="entry name" value="CDP-OH_P_transf"/>
    <property type="match status" value="1"/>
</dbReference>
<keyword evidence="3" id="KW-1133">Transmembrane helix</keyword>
<feature type="transmembrane region" description="Helical" evidence="3">
    <location>
        <begin position="101"/>
        <end position="117"/>
    </location>
</feature>
<gene>
    <name evidence="4" type="primary">pssA</name>
    <name evidence="4" type="ORF">Tsumi_06060</name>
</gene>
<feature type="transmembrane region" description="Helical" evidence="3">
    <location>
        <begin position="221"/>
        <end position="239"/>
    </location>
</feature>
<dbReference type="RefSeq" id="WP_411915308.1">
    <property type="nucleotide sequence ID" value="NZ_BAAFSF010000001.1"/>
</dbReference>
<keyword evidence="1 2" id="KW-0808">Transferase</keyword>
<dbReference type="InterPro" id="IPR043130">
    <property type="entry name" value="CDP-OH_PTrfase_TM_dom"/>
</dbReference>
<comment type="caution">
    <text evidence="4">The sequence shown here is derived from an EMBL/GenBank/DDBJ whole genome shotgun (WGS) entry which is preliminary data.</text>
</comment>
<feature type="transmembrane region" description="Helical" evidence="3">
    <location>
        <begin position="7"/>
        <end position="30"/>
    </location>
</feature>
<keyword evidence="3" id="KW-0812">Transmembrane</keyword>
<organism evidence="4 5">
    <name type="scientific">Porphyromonas miyakawae</name>
    <dbReference type="NCBI Taxonomy" id="3137470"/>
    <lineage>
        <taxon>Bacteria</taxon>
        <taxon>Pseudomonadati</taxon>
        <taxon>Bacteroidota</taxon>
        <taxon>Bacteroidia</taxon>
        <taxon>Bacteroidales</taxon>
        <taxon>Porphyromonadaceae</taxon>
        <taxon>Porphyromonas</taxon>
    </lineage>
</organism>
<feature type="transmembrane region" description="Helical" evidence="3">
    <location>
        <begin position="129"/>
        <end position="145"/>
    </location>
</feature>
<feature type="transmembrane region" description="Helical" evidence="3">
    <location>
        <begin position="197"/>
        <end position="215"/>
    </location>
</feature>
<feature type="transmembrane region" description="Helical" evidence="3">
    <location>
        <begin position="157"/>
        <end position="176"/>
    </location>
</feature>
<dbReference type="Proteomes" id="UP001628220">
    <property type="component" value="Unassembled WGS sequence"/>
</dbReference>
<dbReference type="EMBL" id="BAAFSF010000001">
    <property type="protein sequence ID" value="GAB1251502.1"/>
    <property type="molecule type" value="Genomic_DNA"/>
</dbReference>